<feature type="transmembrane region" description="Helical" evidence="12">
    <location>
        <begin position="325"/>
        <end position="342"/>
    </location>
</feature>
<keyword evidence="11" id="KW-0997">Cell inner membrane</keyword>
<feature type="transmembrane region" description="Helical" evidence="12">
    <location>
        <begin position="145"/>
        <end position="165"/>
    </location>
</feature>
<dbReference type="PIRSF" id="PIRSF500217">
    <property type="entry name" value="AlgI"/>
    <property type="match status" value="1"/>
</dbReference>
<evidence type="ECO:0000256" key="9">
    <source>
        <dbReference type="ARBA" id="ARBA00023136"/>
    </source>
</evidence>
<comment type="subcellular location">
    <subcellularLocation>
        <location evidence="11">Cell inner membrane</location>
    </subcellularLocation>
    <subcellularLocation>
        <location evidence="1">Cell membrane</location>
        <topology evidence="1">Multi-pass membrane protein</topology>
    </subcellularLocation>
</comment>
<dbReference type="AlphaFoldDB" id="A0A2S6H8H6"/>
<comment type="similarity">
    <text evidence="3 11">Belongs to the membrane-bound acyltransferase family.</text>
</comment>
<keyword evidence="4 11" id="KW-1003">Cell membrane</keyword>
<dbReference type="Proteomes" id="UP000238071">
    <property type="component" value="Unassembled WGS sequence"/>
</dbReference>
<dbReference type="Pfam" id="PF03062">
    <property type="entry name" value="MBOAT"/>
    <property type="match status" value="1"/>
</dbReference>
<evidence type="ECO:0000313" key="14">
    <source>
        <dbReference type="Proteomes" id="UP000238071"/>
    </source>
</evidence>
<feature type="transmembrane region" description="Helical" evidence="12">
    <location>
        <begin position="77"/>
        <end position="93"/>
    </location>
</feature>
<keyword evidence="5 11" id="KW-0808">Transferase</keyword>
<dbReference type="GO" id="GO:0042121">
    <property type="term" value="P:alginic acid biosynthetic process"/>
    <property type="evidence" value="ECO:0007669"/>
    <property type="project" value="UniProtKB-UniRule"/>
</dbReference>
<protein>
    <recommendedName>
        <fullName evidence="11">Probable alginate O-acetylase</fullName>
        <ecNumber evidence="11">2.3.1.-</ecNumber>
    </recommendedName>
</protein>
<accession>A0A2S6H8H6</accession>
<feature type="transmembrane region" description="Helical" evidence="12">
    <location>
        <begin position="394"/>
        <end position="417"/>
    </location>
</feature>
<evidence type="ECO:0000256" key="6">
    <source>
        <dbReference type="ARBA" id="ARBA00022692"/>
    </source>
</evidence>
<feature type="transmembrane region" description="Helical" evidence="12">
    <location>
        <begin position="48"/>
        <end position="65"/>
    </location>
</feature>
<proteinExistence type="inferred from homology"/>
<evidence type="ECO:0000256" key="8">
    <source>
        <dbReference type="ARBA" id="ARBA00022989"/>
    </source>
</evidence>
<reference evidence="13 14" key="1">
    <citation type="submission" date="2018-02" db="EMBL/GenBank/DDBJ databases">
        <title>Subsurface microbial communities from deep shales in Ohio and West Virginia, USA.</title>
        <authorList>
            <person name="Wrighton K."/>
        </authorList>
    </citation>
    <scope>NUCLEOTIDE SEQUENCE [LARGE SCALE GENOMIC DNA]</scope>
    <source>
        <strain evidence="13 14">OWC-G53F</strain>
    </source>
</reference>
<gene>
    <name evidence="13" type="ORF">B0F88_101316</name>
</gene>
<evidence type="ECO:0000256" key="10">
    <source>
        <dbReference type="ARBA" id="ARBA00023315"/>
    </source>
</evidence>
<sequence>MLFSSPIFFVFFSVYFLLHFVVPKQFRIYLVILGSTIFYAWWRIEYIWLPYLLTAIAYLGVIWMNGATSPVARKHRAVATVIGLFLPLVFYKYTDFFFRELIGPFVGIHDSLLNLPLPLGVSFVTFTLTAYVIDIYKGRFPATSSASTVLAYVLFFPHLIAGPILRPDELLPQLERQRIATLRRFAVPLAIFSLGLVKKLVFADQVGFAVDDVYKQNGMPGALDGLLAIYGFSVQIYCDFSGYTDMAIGLALALGIHLPNNFRRPYAARSLNDLWSRWHITLSFWFRDYLFQPLGGYRHGRLKAVRNVLVTMLLSGLWHGANWTFLIWGLLHGIGISVNYLLRPTLRRLPSGKMPDWIGVLLTFHFFAFAAVFFRSPTIAKALDIWAAPFIGSWGGITSFVNNNIFPLLLILVFFALHRFDDIRRTKIAVYYVRPEFIWTALAFCWLVAITISQGNTAAFIYFDF</sequence>
<evidence type="ECO:0000256" key="11">
    <source>
        <dbReference type="PIRNR" id="PIRNR016636"/>
    </source>
</evidence>
<dbReference type="UniPathway" id="UPA00286"/>
<evidence type="ECO:0000256" key="7">
    <source>
        <dbReference type="ARBA" id="ARBA00022841"/>
    </source>
</evidence>
<evidence type="ECO:0000256" key="5">
    <source>
        <dbReference type="ARBA" id="ARBA00022679"/>
    </source>
</evidence>
<keyword evidence="9 11" id="KW-0472">Membrane</keyword>
<keyword evidence="7 11" id="KW-0016">Alginate biosynthesis</keyword>
<dbReference type="EMBL" id="PTIY01000001">
    <property type="protein sequence ID" value="PPK73784.1"/>
    <property type="molecule type" value="Genomic_DNA"/>
</dbReference>
<keyword evidence="10 11" id="KW-0012">Acyltransferase</keyword>
<evidence type="ECO:0000256" key="12">
    <source>
        <dbReference type="SAM" id="Phobius"/>
    </source>
</evidence>
<evidence type="ECO:0000256" key="2">
    <source>
        <dbReference type="ARBA" id="ARBA00005182"/>
    </source>
</evidence>
<dbReference type="EC" id="2.3.1.-" evidence="11"/>
<dbReference type="RefSeq" id="WP_104422169.1">
    <property type="nucleotide sequence ID" value="NZ_PTIY01000001.1"/>
</dbReference>
<dbReference type="OrthoDB" id="139172at2"/>
<feature type="transmembrane region" description="Helical" evidence="12">
    <location>
        <begin position="437"/>
        <end position="463"/>
    </location>
</feature>
<dbReference type="InterPro" id="IPR004299">
    <property type="entry name" value="MBOAT_fam"/>
</dbReference>
<dbReference type="PANTHER" id="PTHR13285:SF23">
    <property type="entry name" value="TEICHOIC ACID D-ALANYLTRANSFERASE"/>
    <property type="match status" value="1"/>
</dbReference>
<dbReference type="GO" id="GO:0005886">
    <property type="term" value="C:plasma membrane"/>
    <property type="evidence" value="ECO:0007669"/>
    <property type="project" value="UniProtKB-SubCell"/>
</dbReference>
<organism evidence="13 14">
    <name type="scientific">Methylobacter tundripaludum</name>
    <dbReference type="NCBI Taxonomy" id="173365"/>
    <lineage>
        <taxon>Bacteria</taxon>
        <taxon>Pseudomonadati</taxon>
        <taxon>Pseudomonadota</taxon>
        <taxon>Gammaproteobacteria</taxon>
        <taxon>Methylococcales</taxon>
        <taxon>Methylococcaceae</taxon>
        <taxon>Methylobacter</taxon>
    </lineage>
</organism>
<evidence type="ECO:0000256" key="4">
    <source>
        <dbReference type="ARBA" id="ARBA00022475"/>
    </source>
</evidence>
<name>A0A2S6H8H6_9GAMM</name>
<dbReference type="PIRSF" id="PIRSF016636">
    <property type="entry name" value="AlgI_DltB"/>
    <property type="match status" value="1"/>
</dbReference>
<evidence type="ECO:0000256" key="3">
    <source>
        <dbReference type="ARBA" id="ARBA00010323"/>
    </source>
</evidence>
<feature type="transmembrane region" description="Helical" evidence="12">
    <location>
        <begin position="185"/>
        <end position="202"/>
    </location>
</feature>
<comment type="caution">
    <text evidence="13">The sequence shown here is derived from an EMBL/GenBank/DDBJ whole genome shotgun (WGS) entry which is preliminary data.</text>
</comment>
<feature type="transmembrane region" description="Helical" evidence="12">
    <location>
        <begin position="354"/>
        <end position="374"/>
    </location>
</feature>
<dbReference type="GO" id="GO:0016746">
    <property type="term" value="F:acyltransferase activity"/>
    <property type="evidence" value="ECO:0007669"/>
    <property type="project" value="UniProtKB-KW"/>
</dbReference>
<feature type="transmembrane region" description="Helical" evidence="12">
    <location>
        <begin position="113"/>
        <end position="133"/>
    </location>
</feature>
<dbReference type="InterPro" id="IPR028362">
    <property type="entry name" value="AlgI"/>
</dbReference>
<feature type="transmembrane region" description="Helical" evidence="12">
    <location>
        <begin position="6"/>
        <end position="21"/>
    </location>
</feature>
<dbReference type="InterPro" id="IPR024194">
    <property type="entry name" value="Ac/AlaTfrase_AlgI/DltB"/>
</dbReference>
<evidence type="ECO:0000313" key="13">
    <source>
        <dbReference type="EMBL" id="PPK73784.1"/>
    </source>
</evidence>
<evidence type="ECO:0000256" key="1">
    <source>
        <dbReference type="ARBA" id="ARBA00004651"/>
    </source>
</evidence>
<dbReference type="PANTHER" id="PTHR13285">
    <property type="entry name" value="ACYLTRANSFERASE"/>
    <property type="match status" value="1"/>
</dbReference>
<keyword evidence="8 12" id="KW-1133">Transmembrane helix</keyword>
<dbReference type="InterPro" id="IPR051085">
    <property type="entry name" value="MB_O-acyltransferase"/>
</dbReference>
<keyword evidence="6 11" id="KW-0812">Transmembrane</keyword>
<comment type="pathway">
    <text evidence="2 11">Glycan biosynthesis; alginate biosynthesis.</text>
</comment>
<keyword evidence="14" id="KW-1185">Reference proteome</keyword>